<dbReference type="GO" id="GO:0015934">
    <property type="term" value="C:large ribosomal subunit"/>
    <property type="evidence" value="ECO:0007669"/>
    <property type="project" value="TreeGrafter"/>
</dbReference>
<evidence type="ECO:0000313" key="8">
    <source>
        <dbReference type="EMBL" id="SAM07394.1"/>
    </source>
</evidence>
<dbReference type="GO" id="GO:0006412">
    <property type="term" value="P:translation"/>
    <property type="evidence" value="ECO:0007669"/>
    <property type="project" value="InterPro"/>
</dbReference>
<dbReference type="OrthoDB" id="275000at2759"/>
<dbReference type="Pfam" id="PF01196">
    <property type="entry name" value="Ribosomal_L17"/>
    <property type="match status" value="1"/>
</dbReference>
<name>A0A168RU17_ABSGL</name>
<comment type="similarity">
    <text evidence="1 7">Belongs to the bacterial ribosomal protein bL17 family.</text>
</comment>
<evidence type="ECO:0000256" key="6">
    <source>
        <dbReference type="ARBA" id="ARBA00082728"/>
    </source>
</evidence>
<evidence type="ECO:0000256" key="5">
    <source>
        <dbReference type="ARBA" id="ARBA00077677"/>
    </source>
</evidence>
<dbReference type="HAMAP" id="MF_01368">
    <property type="entry name" value="Ribosomal_bL17"/>
    <property type="match status" value="1"/>
</dbReference>
<keyword evidence="9" id="KW-1185">Reference proteome</keyword>
<dbReference type="PANTHER" id="PTHR14413:SF16">
    <property type="entry name" value="LARGE RIBOSOMAL SUBUNIT PROTEIN BL17M"/>
    <property type="match status" value="1"/>
</dbReference>
<dbReference type="PROSITE" id="PS01167">
    <property type="entry name" value="RIBOSOMAL_L17"/>
    <property type="match status" value="1"/>
</dbReference>
<dbReference type="FunCoup" id="A0A168RU17">
    <property type="interactions" value="392"/>
</dbReference>
<evidence type="ECO:0000256" key="7">
    <source>
        <dbReference type="RuleBase" id="RU000660"/>
    </source>
</evidence>
<dbReference type="Gene3D" id="3.90.1030.10">
    <property type="entry name" value="Ribosomal protein L17"/>
    <property type="match status" value="1"/>
</dbReference>
<dbReference type="EMBL" id="LT554740">
    <property type="protein sequence ID" value="SAM07394.1"/>
    <property type="molecule type" value="Genomic_DNA"/>
</dbReference>
<dbReference type="AlphaFoldDB" id="A0A168RU17"/>
<sequence length="187" mass="20837">MHHGKHVRRLNRTSSHRNALLRNLATSLIEHGRIETTVAKAKELQPIADSMITLGKKGGVEARKQAIAYLKNQKVTLPKLFDDLAPRFSTRQGGYTRIQRMGYRYGDNAPMAVIEYIDGPTDLKKESVTKVLARVMQDRSASSVQSLLADAADTLPKSLIRDLKKVQISNSIEDIQQAVSKEMAART</sequence>
<evidence type="ECO:0000256" key="3">
    <source>
        <dbReference type="ARBA" id="ARBA00023274"/>
    </source>
</evidence>
<keyword evidence="2 7" id="KW-0689">Ribosomal protein</keyword>
<dbReference type="OMA" id="EHKRINT"/>
<dbReference type="STRING" id="4829.A0A168RU17"/>
<dbReference type="Proteomes" id="UP000078561">
    <property type="component" value="Unassembled WGS sequence"/>
</dbReference>
<organism evidence="8">
    <name type="scientific">Absidia glauca</name>
    <name type="common">Pin mould</name>
    <dbReference type="NCBI Taxonomy" id="4829"/>
    <lineage>
        <taxon>Eukaryota</taxon>
        <taxon>Fungi</taxon>
        <taxon>Fungi incertae sedis</taxon>
        <taxon>Mucoromycota</taxon>
        <taxon>Mucoromycotina</taxon>
        <taxon>Mucoromycetes</taxon>
        <taxon>Mucorales</taxon>
        <taxon>Cunninghamellaceae</taxon>
        <taxon>Absidia</taxon>
    </lineage>
</organism>
<dbReference type="FunFam" id="3.90.1030.10:FF:000001">
    <property type="entry name" value="50S ribosomal protein L17"/>
    <property type="match status" value="1"/>
</dbReference>
<dbReference type="InParanoid" id="A0A168RU17"/>
<reference evidence="8" key="1">
    <citation type="submission" date="2016-04" db="EMBL/GenBank/DDBJ databases">
        <authorList>
            <person name="Evans L.H."/>
            <person name="Alamgir A."/>
            <person name="Owens N."/>
            <person name="Weber N.D."/>
            <person name="Virtaneva K."/>
            <person name="Barbian K."/>
            <person name="Babar A."/>
            <person name="Rosenke K."/>
        </authorList>
    </citation>
    <scope>NUCLEOTIDE SEQUENCE [LARGE SCALE GENOMIC DNA]</scope>
    <source>
        <strain evidence="8">CBS 101.48</strain>
    </source>
</reference>
<evidence type="ECO:0000256" key="2">
    <source>
        <dbReference type="ARBA" id="ARBA00022980"/>
    </source>
</evidence>
<evidence type="ECO:0000313" key="9">
    <source>
        <dbReference type="Proteomes" id="UP000078561"/>
    </source>
</evidence>
<keyword evidence="3 7" id="KW-0687">Ribonucleoprotein</keyword>
<dbReference type="SUPFAM" id="SSF64263">
    <property type="entry name" value="Prokaryotic ribosomal protein L17"/>
    <property type="match status" value="1"/>
</dbReference>
<dbReference type="InterPro" id="IPR036373">
    <property type="entry name" value="Ribosomal_bL17_sf"/>
</dbReference>
<proteinExistence type="inferred from homology"/>
<evidence type="ECO:0000256" key="4">
    <source>
        <dbReference type="ARBA" id="ARBA00072708"/>
    </source>
</evidence>
<dbReference type="NCBIfam" id="TIGR00059">
    <property type="entry name" value="L17"/>
    <property type="match status" value="1"/>
</dbReference>
<dbReference type="PANTHER" id="PTHR14413">
    <property type="entry name" value="RIBOSOMAL PROTEIN L17"/>
    <property type="match status" value="1"/>
</dbReference>
<dbReference type="InterPro" id="IPR047859">
    <property type="entry name" value="Ribosomal_bL17_CS"/>
</dbReference>
<gene>
    <name evidence="8" type="primary">ABSGL_13035.1 scaffold 13554</name>
</gene>
<accession>A0A168RU17</accession>
<protein>
    <recommendedName>
        <fullName evidence="4">Large ribosomal subunit protein bL17c</fullName>
    </recommendedName>
    <alternativeName>
        <fullName evidence="5">50S ribosomal protein L17, chloroplastic</fullName>
    </alternativeName>
    <alternativeName>
        <fullName evidence="6">CL17</fullName>
    </alternativeName>
</protein>
<evidence type="ECO:0000256" key="1">
    <source>
        <dbReference type="ARBA" id="ARBA00008777"/>
    </source>
</evidence>
<dbReference type="GO" id="GO:0003735">
    <property type="term" value="F:structural constituent of ribosome"/>
    <property type="evidence" value="ECO:0007669"/>
    <property type="project" value="InterPro"/>
</dbReference>
<dbReference type="InterPro" id="IPR000456">
    <property type="entry name" value="Ribosomal_bL17"/>
</dbReference>